<dbReference type="Gene3D" id="1.20.58.1160">
    <property type="match status" value="1"/>
</dbReference>
<comment type="caution">
    <text evidence="3">The sequence shown here is derived from an EMBL/GenBank/DDBJ whole genome shotgun (WGS) entry which is preliminary data.</text>
</comment>
<organism evidence="3 4">
    <name type="scientific">Ignatzschineria indica</name>
    <dbReference type="NCBI Taxonomy" id="472583"/>
    <lineage>
        <taxon>Bacteria</taxon>
        <taxon>Pseudomonadati</taxon>
        <taxon>Pseudomonadota</taxon>
        <taxon>Gammaproteobacteria</taxon>
        <taxon>Cardiobacteriales</taxon>
        <taxon>Ignatzschineriaceae</taxon>
        <taxon>Ignatzschineria</taxon>
    </lineage>
</organism>
<gene>
    <name evidence="3" type="ORF">DC082_09025</name>
</gene>
<keyword evidence="4" id="KW-1185">Reference proteome</keyword>
<evidence type="ECO:0000313" key="3">
    <source>
        <dbReference type="EMBL" id="PWD82741.1"/>
    </source>
</evidence>
<protein>
    <recommendedName>
        <fullName evidence="2">PIN like domain-containing protein</fullName>
    </recommendedName>
</protein>
<name>A0A2U2AJ91_9GAMM</name>
<dbReference type="Pfam" id="PF18476">
    <property type="entry name" value="PIN_8"/>
    <property type="match status" value="1"/>
</dbReference>
<reference evidence="3 4" key="1">
    <citation type="journal article" date="2018" name="Genome Announc.">
        <title>Ignatzschineria cameli sp. nov., isolated from necrotic foot tissue of dromedaries (Camelus dromedarius) and associated maggots (Wohlfahrtia species) in Dubai.</title>
        <authorList>
            <person name="Tsang C.C."/>
            <person name="Tang J.Y."/>
            <person name="Fong J.Y."/>
            <person name="Kinne J."/>
            <person name="Lee H.H."/>
            <person name="Joseph M."/>
            <person name="Jose S."/>
            <person name="Schuster R.K."/>
            <person name="Tang Y."/>
            <person name="Sivakumar S."/>
            <person name="Chen J.H."/>
            <person name="Teng J.L."/>
            <person name="Lau S.K."/>
            <person name="Wernery U."/>
            <person name="Woo P.C."/>
        </authorList>
    </citation>
    <scope>NUCLEOTIDE SEQUENCE [LARGE SCALE GENOMIC DNA]</scope>
    <source>
        <strain evidence="3 4">KCTC 22643</strain>
    </source>
</reference>
<accession>A0A2U2AJ91</accession>
<sequence>MKNEFKAYYQSKNELDVKELWKNDKTIFVFDTNVLINLYRYKKETVDDFIKLVKTLRDRVFIPYHVGLEYHRNRLKPIIENRSEINKLSSELARCWDNEKFKKLIDSRSVNKHPSLAKLLQEILQTFDEQKAKVDEEIKNISRKELHVTAQDRIREDILEIFGGNLGKAPENQTWLDELYKEGEERYKNEIPPGYKDQNKDLDGTDSFQYKKLIYKRKFGDLIIWKQILQYVEFQDDIDNVVFITDDLKEDWVYRVNSQGYKVIGARIELIDEYAQVKPAGVFSVYSSDEFIENGNNVFDLEIAEGSVEDVRFNLHEFYERVNHLNNIVPQPLKKLMANDLFKTLHHISTVNNLRSQALNGEIDKKIVEKSQLEMHLKDLFIASNASISLDEYLELEKHIEEIQDQIKNIDLEISELKEGL</sequence>
<dbReference type="RefSeq" id="WP_109236676.1">
    <property type="nucleotide sequence ID" value="NZ_BMXZ01000004.1"/>
</dbReference>
<proteinExistence type="predicted"/>
<dbReference type="EMBL" id="QEWR01000004">
    <property type="protein sequence ID" value="PWD82741.1"/>
    <property type="molecule type" value="Genomic_DNA"/>
</dbReference>
<evidence type="ECO:0000259" key="2">
    <source>
        <dbReference type="Pfam" id="PF18476"/>
    </source>
</evidence>
<feature type="coiled-coil region" evidence="1">
    <location>
        <begin position="393"/>
        <end position="420"/>
    </location>
</feature>
<evidence type="ECO:0000256" key="1">
    <source>
        <dbReference type="SAM" id="Coils"/>
    </source>
</evidence>
<dbReference type="Proteomes" id="UP000244948">
    <property type="component" value="Unassembled WGS sequence"/>
</dbReference>
<keyword evidence="1" id="KW-0175">Coiled coil</keyword>
<feature type="domain" description="PIN like" evidence="2">
    <location>
        <begin position="27"/>
        <end position="262"/>
    </location>
</feature>
<dbReference type="AlphaFoldDB" id="A0A2U2AJ91"/>
<dbReference type="InterPro" id="IPR041578">
    <property type="entry name" value="PIN_8"/>
</dbReference>
<evidence type="ECO:0000313" key="4">
    <source>
        <dbReference type="Proteomes" id="UP000244948"/>
    </source>
</evidence>